<feature type="region of interest" description="Disordered" evidence="1">
    <location>
        <begin position="1"/>
        <end position="26"/>
    </location>
</feature>
<protein>
    <recommendedName>
        <fullName evidence="4">Alpha-ketoglutarate-dependent sulfonate dioxygenase</fullName>
    </recommendedName>
</protein>
<name>A0A5M8Q375_9LECA</name>
<dbReference type="PANTHER" id="PTHR34365:SF7">
    <property type="entry name" value="GLYCINE-RICH DOMAIN-CONTAINING PROTEIN 1"/>
    <property type="match status" value="1"/>
</dbReference>
<dbReference type="Proteomes" id="UP000324767">
    <property type="component" value="Unassembled WGS sequence"/>
</dbReference>
<comment type="caution">
    <text evidence="2">The sequence shown here is derived from an EMBL/GenBank/DDBJ whole genome shotgun (WGS) entry which is preliminary data.</text>
</comment>
<sequence length="726" mass="81782">MAEKETPAYITLSKQESPPPSYPSDPRDLTAAFSDLKLDRSSAIPTAKQCEAHLKLLEVFSQLREDIGTNNGLYGLSDDLAAGAASSGPQELLIKICEKRWAVYVTRAASRFERWWNVTIEPGSRMLQQDDLASTGFSAGITTGLKPLAITKDNLPPLDVLMVWHAYMLNPRNFFEDCIRYGKMHFWVTGMPWEVVDACIDNKSFDYAPSAAARQRFEQSTGLAWDSLHDPPYHTMQCPKCQKSVAMPLTSCVSENQWGHRNSGKTGNGFADKHFNEVCRSCNVLLTHDLLRVTKFRRDLQLLLINDVPMPGTLLSIDGLPEDASETNGLKRLEVLFPNRLIKAGLFTRLLELTEPAGDGTISKIRDLFEIALKDGMLVRKTSKGATTSRLEKVAIRRMLARYWENSSPLSLDLVGAVVRQGSFIEKMHSIDWIRSPAVTSTMNRLITKYQRYIEIIAKYPTQVAVPTLDVDLAWHTHQLSPKSYFTYTVNKTQRFIDHDDKIDENKLSNAFEWTSKTYQKMYNELYSECTCWYCEAVRESHTSTVSRIFKSTKGSLIASTLDSLSSSKDNSDPHKTPHISAHNAVRPLSRTNAFTASVQQAHLERNYEKACQRARKKGRPVPVRDEYVYAYPWGMPLYMPYYAPYMGDPCVTGGIYNGQRKDASFTHVAAAGLPVRYTGGSSHISAGRSTRPRIWIDSIPPDGNIYNRRLAEGHAFLCGWQLQVA</sequence>
<organism evidence="2 3">
    <name type="scientific">Lasallia pustulata</name>
    <dbReference type="NCBI Taxonomy" id="136370"/>
    <lineage>
        <taxon>Eukaryota</taxon>
        <taxon>Fungi</taxon>
        <taxon>Dikarya</taxon>
        <taxon>Ascomycota</taxon>
        <taxon>Pezizomycotina</taxon>
        <taxon>Lecanoromycetes</taxon>
        <taxon>OSLEUM clade</taxon>
        <taxon>Umbilicariomycetidae</taxon>
        <taxon>Umbilicariales</taxon>
        <taxon>Umbilicariaceae</taxon>
        <taxon>Lasallia</taxon>
    </lineage>
</organism>
<dbReference type="Pfam" id="PF07173">
    <property type="entry name" value="GRDP-like"/>
    <property type="match status" value="1"/>
</dbReference>
<dbReference type="InterPro" id="IPR009836">
    <property type="entry name" value="GRDP-like"/>
</dbReference>
<dbReference type="EMBL" id="VXIT01000001">
    <property type="protein sequence ID" value="KAA6415827.1"/>
    <property type="molecule type" value="Genomic_DNA"/>
</dbReference>
<evidence type="ECO:0008006" key="4">
    <source>
        <dbReference type="Google" id="ProtNLM"/>
    </source>
</evidence>
<proteinExistence type="predicted"/>
<dbReference type="PANTHER" id="PTHR34365">
    <property type="entry name" value="ENOLASE (DUF1399)"/>
    <property type="match status" value="1"/>
</dbReference>
<evidence type="ECO:0000313" key="2">
    <source>
        <dbReference type="EMBL" id="KAA6415827.1"/>
    </source>
</evidence>
<evidence type="ECO:0000256" key="1">
    <source>
        <dbReference type="SAM" id="MobiDB-lite"/>
    </source>
</evidence>
<dbReference type="OrthoDB" id="2684236at2759"/>
<evidence type="ECO:0000313" key="3">
    <source>
        <dbReference type="Proteomes" id="UP000324767"/>
    </source>
</evidence>
<gene>
    <name evidence="2" type="ORF">FRX48_00545</name>
</gene>
<accession>A0A5M8Q375</accession>
<dbReference type="AlphaFoldDB" id="A0A5M8Q375"/>
<reference evidence="2 3" key="1">
    <citation type="submission" date="2019-09" db="EMBL/GenBank/DDBJ databases">
        <title>The hologenome of the rock-dwelling lichen Lasallia pustulata.</title>
        <authorList>
            <person name="Greshake Tzovaras B."/>
            <person name="Segers F."/>
            <person name="Bicker A."/>
            <person name="Dal Grande F."/>
            <person name="Otte J."/>
            <person name="Hankeln T."/>
            <person name="Schmitt I."/>
            <person name="Ebersberger I."/>
        </authorList>
    </citation>
    <scope>NUCLEOTIDE SEQUENCE [LARGE SCALE GENOMIC DNA]</scope>
    <source>
        <strain evidence="2">A1-1</strain>
    </source>
</reference>